<feature type="domain" description="Amidase" evidence="1">
    <location>
        <begin position="36"/>
        <end position="279"/>
    </location>
</feature>
<evidence type="ECO:0000313" key="3">
    <source>
        <dbReference type="Proteomes" id="UP001216150"/>
    </source>
</evidence>
<dbReference type="InterPro" id="IPR036928">
    <property type="entry name" value="AS_sf"/>
</dbReference>
<gene>
    <name evidence="2" type="ORF">N7450_006381</name>
</gene>
<dbReference type="Gene3D" id="3.90.1300.10">
    <property type="entry name" value="Amidase signature (AS) domain"/>
    <property type="match status" value="1"/>
</dbReference>
<protein>
    <recommendedName>
        <fullName evidence="1">Amidase domain-containing protein</fullName>
    </recommendedName>
</protein>
<dbReference type="PANTHER" id="PTHR42678">
    <property type="entry name" value="AMIDASE"/>
    <property type="match status" value="1"/>
</dbReference>
<organism evidence="2 3">
    <name type="scientific">Penicillium hetheringtonii</name>
    <dbReference type="NCBI Taxonomy" id="911720"/>
    <lineage>
        <taxon>Eukaryota</taxon>
        <taxon>Fungi</taxon>
        <taxon>Dikarya</taxon>
        <taxon>Ascomycota</taxon>
        <taxon>Pezizomycotina</taxon>
        <taxon>Eurotiomycetes</taxon>
        <taxon>Eurotiomycetidae</taxon>
        <taxon>Eurotiales</taxon>
        <taxon>Aspergillaceae</taxon>
        <taxon>Penicillium</taxon>
    </lineage>
</organism>
<dbReference type="PANTHER" id="PTHR42678:SF5">
    <property type="entry name" value="GLUTAMYL-TRNA(GLN) AMIDOTRANSFERASE SUBUNIT A"/>
    <property type="match status" value="1"/>
</dbReference>
<accession>A0AAD6DLK6</accession>
<dbReference type="AlphaFoldDB" id="A0AAD6DLK6"/>
<dbReference type="InterPro" id="IPR023631">
    <property type="entry name" value="Amidase_dom"/>
</dbReference>
<proteinExistence type="predicted"/>
<evidence type="ECO:0000259" key="1">
    <source>
        <dbReference type="Pfam" id="PF01425"/>
    </source>
</evidence>
<dbReference type="Proteomes" id="UP001216150">
    <property type="component" value="Unassembled WGS sequence"/>
</dbReference>
<name>A0AAD6DLK6_9EURO</name>
<dbReference type="EMBL" id="JAQJAC010000004">
    <property type="protein sequence ID" value="KAJ5586594.1"/>
    <property type="molecule type" value="Genomic_DNA"/>
</dbReference>
<dbReference type="Pfam" id="PF01425">
    <property type="entry name" value="Amidase"/>
    <property type="match status" value="1"/>
</dbReference>
<comment type="caution">
    <text evidence="2">The sequence shown here is derived from an EMBL/GenBank/DDBJ whole genome shotgun (WGS) entry which is preliminary data.</text>
</comment>
<reference evidence="2 3" key="1">
    <citation type="journal article" date="2023" name="IMA Fungus">
        <title>Comparative genomic study of the Penicillium genus elucidates a diverse pangenome and 15 lateral gene transfer events.</title>
        <authorList>
            <person name="Petersen C."/>
            <person name="Sorensen T."/>
            <person name="Nielsen M.R."/>
            <person name="Sondergaard T.E."/>
            <person name="Sorensen J.L."/>
            <person name="Fitzpatrick D.A."/>
            <person name="Frisvad J.C."/>
            <person name="Nielsen K.L."/>
        </authorList>
    </citation>
    <scope>NUCLEOTIDE SEQUENCE [LARGE SCALE GENOMIC DNA]</scope>
    <source>
        <strain evidence="2 3">IBT 29057</strain>
    </source>
</reference>
<sequence>MGSHAGKSTSTIDVTELTIPTFHAALRKGQTSITSVINTYLARIAQHEPTLKSLITINPNAIKEAYQKDIETEQFLNDPSTTGFAFPPLHGVAVLLKDNYTTHDLPTSAGCKALATLTSQNDSQVVQFLRKAGAIILAKTNLHEFALHGTTTSSLGGQTLNPYDLTRTPGGSSGGTGAALAMNLGMVGCGTDTVNSLRSPASSCSIVGFRPSVGVILTTGIVPVSETQDVAGPMARCVNDVRILFDVMRGDEQSTILKSARIEGKSQLRIGVLEEYFCLEGSSNSNNTINPDVLAENAIIQDIIRKALSFVSSTSTSINISLIPIPKHPSAWSVSTLLEKADTQIYEFQEVLNEFLASQSIISPHKTLQSIANSGEYHQDAITSVFSLPLSNPKIYSCTSVEYKSRLSFISSLKQSVRDIFAQYEVDVLVYPHQRQFPVPIGETIQPNRNGILAALTGRPAICIPAGFSPPTLSAPSGIPIGLEMMGQERGDEGLLDLAEVFERVLRARRVPFTQ</sequence>
<keyword evidence="3" id="KW-1185">Reference proteome</keyword>
<dbReference type="SUPFAM" id="SSF75304">
    <property type="entry name" value="Amidase signature (AS) enzymes"/>
    <property type="match status" value="1"/>
</dbReference>
<evidence type="ECO:0000313" key="2">
    <source>
        <dbReference type="EMBL" id="KAJ5586594.1"/>
    </source>
</evidence>